<dbReference type="PANTHER" id="PTHR46193:SF18">
    <property type="entry name" value="HEXITOL PHOSPHATASE B"/>
    <property type="match status" value="1"/>
</dbReference>
<dbReference type="Pfam" id="PF00702">
    <property type="entry name" value="Hydrolase"/>
    <property type="match status" value="1"/>
</dbReference>
<evidence type="ECO:0000313" key="11">
    <source>
        <dbReference type="EMBL" id="QHN34511.1"/>
    </source>
</evidence>
<dbReference type="InterPro" id="IPR036412">
    <property type="entry name" value="HAD-like_sf"/>
</dbReference>
<sequence length="236" mass="24698">MLGLPETVTVALFDLDGVLTSTAVLHRGAWKRAFDAYLRERDPDGFAEFTAQDYLDHVDGRPRADGVRTFLASRGITDVDEATIEAIGTGKNEMFLAALASDGVTPYPGSVRYLTAARDAGLRIAVVTSSKNGEAVLEAADLSGYVEVRVDGLDVVARGLNGKPAPDSFLLGAQLMGVEPAHAAVFEDAISGVTAAAAGDFGYIVAIDRHDGEQTEAMRAAGASIVVADLDELVTA</sequence>
<evidence type="ECO:0000256" key="7">
    <source>
        <dbReference type="ARBA" id="ARBA00023277"/>
    </source>
</evidence>
<dbReference type="Gene3D" id="3.40.50.1000">
    <property type="entry name" value="HAD superfamily/HAD-like"/>
    <property type="match status" value="1"/>
</dbReference>
<keyword evidence="6" id="KW-0413">Isomerase</keyword>
<evidence type="ECO:0000256" key="8">
    <source>
        <dbReference type="ARBA" id="ARBA00044926"/>
    </source>
</evidence>
<dbReference type="InterPro" id="IPR051600">
    <property type="entry name" value="Beta-PGM-like"/>
</dbReference>
<evidence type="ECO:0000256" key="5">
    <source>
        <dbReference type="ARBA" id="ARBA00022842"/>
    </source>
</evidence>
<name>A0ABX6IH89_9ACTN</name>
<keyword evidence="7" id="KW-0119">Carbohydrate metabolism</keyword>
<evidence type="ECO:0000256" key="4">
    <source>
        <dbReference type="ARBA" id="ARBA00022723"/>
    </source>
</evidence>
<keyword evidence="11" id="KW-0378">Hydrolase</keyword>
<dbReference type="NCBIfam" id="TIGR02009">
    <property type="entry name" value="PGMB-YQAB-SF"/>
    <property type="match status" value="1"/>
</dbReference>
<proteinExistence type="inferred from homology"/>
<accession>A0ABX6IH89</accession>
<dbReference type="EMBL" id="CP045809">
    <property type="protein sequence ID" value="QHN34511.1"/>
    <property type="molecule type" value="Genomic_DNA"/>
</dbReference>
<dbReference type="EC" id="5.4.2.6" evidence="9"/>
<evidence type="ECO:0000256" key="6">
    <source>
        <dbReference type="ARBA" id="ARBA00023235"/>
    </source>
</evidence>
<dbReference type="Gene3D" id="1.10.150.240">
    <property type="entry name" value="Putative phosphatase, domain 2"/>
    <property type="match status" value="1"/>
</dbReference>
<protein>
    <recommendedName>
        <fullName evidence="10">Beta-phosphoglucomutase</fullName>
        <ecNumber evidence="9">5.4.2.6</ecNumber>
    </recommendedName>
</protein>
<evidence type="ECO:0000256" key="1">
    <source>
        <dbReference type="ARBA" id="ARBA00001946"/>
    </source>
</evidence>
<dbReference type="InterPro" id="IPR023214">
    <property type="entry name" value="HAD_sf"/>
</dbReference>
<organism evidence="11 12">
    <name type="scientific">Gordonia pseudamarae</name>
    <dbReference type="NCBI Taxonomy" id="2831662"/>
    <lineage>
        <taxon>Bacteria</taxon>
        <taxon>Bacillati</taxon>
        <taxon>Actinomycetota</taxon>
        <taxon>Actinomycetes</taxon>
        <taxon>Mycobacteriales</taxon>
        <taxon>Gordoniaceae</taxon>
        <taxon>Gordonia</taxon>
    </lineage>
</organism>
<evidence type="ECO:0000256" key="3">
    <source>
        <dbReference type="ARBA" id="ARBA00022553"/>
    </source>
</evidence>
<evidence type="ECO:0000313" key="12">
    <source>
        <dbReference type="Proteomes" id="UP001059836"/>
    </source>
</evidence>
<keyword evidence="5" id="KW-0460">Magnesium</keyword>
<dbReference type="Proteomes" id="UP001059836">
    <property type="component" value="Chromosome"/>
</dbReference>
<dbReference type="InterPro" id="IPR006439">
    <property type="entry name" value="HAD-SF_hydro_IA"/>
</dbReference>
<evidence type="ECO:0000256" key="2">
    <source>
        <dbReference type="ARBA" id="ARBA00006171"/>
    </source>
</evidence>
<gene>
    <name evidence="11" type="ORF">GII31_05945</name>
</gene>
<keyword evidence="3" id="KW-0597">Phosphoprotein</keyword>
<dbReference type="SFLD" id="SFLDG01129">
    <property type="entry name" value="C1.5:_HAD__Beta-PGM__Phosphata"/>
    <property type="match status" value="1"/>
</dbReference>
<dbReference type="SUPFAM" id="SSF56784">
    <property type="entry name" value="HAD-like"/>
    <property type="match status" value="1"/>
</dbReference>
<dbReference type="NCBIfam" id="TIGR01509">
    <property type="entry name" value="HAD-SF-IA-v3"/>
    <property type="match status" value="1"/>
</dbReference>
<dbReference type="PANTHER" id="PTHR46193">
    <property type="entry name" value="6-PHOSPHOGLUCONATE PHOSPHATASE"/>
    <property type="match status" value="1"/>
</dbReference>
<comment type="catalytic activity">
    <reaction evidence="8">
        <text>beta-D-glucose 1-phosphate = beta-D-glucose 6-phosphate</text>
        <dbReference type="Rhea" id="RHEA:20113"/>
        <dbReference type="ChEBI" id="CHEBI:57684"/>
        <dbReference type="ChEBI" id="CHEBI:58247"/>
        <dbReference type="EC" id="5.4.2.6"/>
    </reaction>
</comment>
<dbReference type="SFLD" id="SFLDS00003">
    <property type="entry name" value="Haloacid_Dehalogenase"/>
    <property type="match status" value="1"/>
</dbReference>
<comment type="similarity">
    <text evidence="2">Belongs to the HAD-like hydrolase superfamily. CbbY/CbbZ/Gph/YieH family.</text>
</comment>
<dbReference type="InterPro" id="IPR010976">
    <property type="entry name" value="B-phosphoglucomutase_hydrolase"/>
</dbReference>
<dbReference type="InterPro" id="IPR023198">
    <property type="entry name" value="PGP-like_dom2"/>
</dbReference>
<dbReference type="RefSeq" id="WP_213247689.1">
    <property type="nucleotide sequence ID" value="NZ_CP045806.1"/>
</dbReference>
<keyword evidence="12" id="KW-1185">Reference proteome</keyword>
<evidence type="ECO:0000256" key="10">
    <source>
        <dbReference type="ARBA" id="ARBA00044991"/>
    </source>
</evidence>
<reference evidence="11" key="1">
    <citation type="journal article" date="2021" name="Nat. Microbiol.">
        <title>Cocultivation of an ultrasmall environmental parasitic bacterium with lytic ability against bacteria associated with wastewater foams.</title>
        <authorList>
            <person name="Batinovic S."/>
            <person name="Rose J.J.A."/>
            <person name="Ratcliffe J."/>
            <person name="Seviour R.J."/>
            <person name="Petrovski S."/>
        </authorList>
    </citation>
    <scope>NUCLEOTIDE SEQUENCE</scope>
    <source>
        <strain evidence="11">CON9</strain>
    </source>
</reference>
<keyword evidence="4" id="KW-0479">Metal-binding</keyword>
<dbReference type="GO" id="GO:0016787">
    <property type="term" value="F:hydrolase activity"/>
    <property type="evidence" value="ECO:0007669"/>
    <property type="project" value="UniProtKB-KW"/>
</dbReference>
<evidence type="ECO:0000256" key="9">
    <source>
        <dbReference type="ARBA" id="ARBA00044968"/>
    </source>
</evidence>
<comment type="cofactor">
    <cofactor evidence="1">
        <name>Mg(2+)</name>
        <dbReference type="ChEBI" id="CHEBI:18420"/>
    </cofactor>
</comment>